<keyword evidence="7" id="KW-0282">Flagellum</keyword>
<dbReference type="InterPro" id="IPR010930">
    <property type="entry name" value="Flg_bb/hook_C_dom"/>
</dbReference>
<keyword evidence="7" id="KW-0969">Cilium</keyword>
<dbReference type="EMBL" id="JAGGKX010000031">
    <property type="protein sequence ID" value="MBP1971683.1"/>
    <property type="molecule type" value="Genomic_DNA"/>
</dbReference>
<keyword evidence="2" id="KW-0975">Bacterial flagellum</keyword>
<dbReference type="Pfam" id="PF00460">
    <property type="entry name" value="Flg_bb_rod"/>
    <property type="match status" value="1"/>
</dbReference>
<dbReference type="NCBIfam" id="TIGR03506">
    <property type="entry name" value="FlgEFG_subfam"/>
    <property type="match status" value="1"/>
</dbReference>
<dbReference type="InterPro" id="IPR053967">
    <property type="entry name" value="LlgE_F_G-like_D1"/>
</dbReference>
<dbReference type="PANTHER" id="PTHR30435:SF19">
    <property type="entry name" value="FLAGELLAR BASAL-BODY ROD PROTEIN FLGG"/>
    <property type="match status" value="1"/>
</dbReference>
<dbReference type="Proteomes" id="UP001519345">
    <property type="component" value="Unassembled WGS sequence"/>
</dbReference>
<organism evidence="7 8">
    <name type="scientific">Virgibacillus natechei</name>
    <dbReference type="NCBI Taxonomy" id="1216297"/>
    <lineage>
        <taxon>Bacteria</taxon>
        <taxon>Bacillati</taxon>
        <taxon>Bacillota</taxon>
        <taxon>Bacilli</taxon>
        <taxon>Bacillales</taxon>
        <taxon>Bacillaceae</taxon>
        <taxon>Virgibacillus</taxon>
    </lineage>
</organism>
<feature type="domain" description="Flagellar basal body rod protein N-terminal" evidence="4">
    <location>
        <begin position="7"/>
        <end position="35"/>
    </location>
</feature>
<comment type="caution">
    <text evidence="7">The sequence shown here is derived from an EMBL/GenBank/DDBJ whole genome shotgun (WGS) entry which is preliminary data.</text>
</comment>
<dbReference type="PROSITE" id="PS00588">
    <property type="entry name" value="FLAGELLA_BB_ROD"/>
    <property type="match status" value="1"/>
</dbReference>
<reference evidence="7 8" key="1">
    <citation type="submission" date="2021-03" db="EMBL/GenBank/DDBJ databases">
        <title>Genomic Encyclopedia of Type Strains, Phase IV (KMG-IV): sequencing the most valuable type-strain genomes for metagenomic binning, comparative biology and taxonomic classification.</title>
        <authorList>
            <person name="Goeker M."/>
        </authorList>
    </citation>
    <scope>NUCLEOTIDE SEQUENCE [LARGE SCALE GENOMIC DNA]</scope>
    <source>
        <strain evidence="7 8">DSM 25609</strain>
    </source>
</reference>
<gene>
    <name evidence="7" type="ORF">J2Z83_003838</name>
</gene>
<dbReference type="Pfam" id="PF22692">
    <property type="entry name" value="LlgE_F_G_D1"/>
    <property type="match status" value="1"/>
</dbReference>
<accession>A0ABS4IL54</accession>
<feature type="region of interest" description="Disordered" evidence="3">
    <location>
        <begin position="1"/>
        <end position="21"/>
    </location>
</feature>
<sequence>MLRGFHTAASGMISQQRQQEALSNNIANAETPGYKADQTTMRAFPEMLLHKIGSSTIPTSNGGLNLPVQDPIGSLNTGVYLQETMPNHGQGDVRETGNATDLALVNGELPDETGNLFFTVQNEDGDVRYTRNGNFTVDGEGFLVTDEGYYVLDEMGDSIQTNGMEFTVTEDGIVQAEGGDFPLGITYAPDANELTKEGNGLFTGDTGAIPVGTTFQVQQGSLEQSNVNAQQTMTQMMQSHRIFETNQRVLRAYDENMGKAVSEIGQLG</sequence>
<dbReference type="InterPro" id="IPR019776">
    <property type="entry name" value="Flagellar_basal_body_rod_CS"/>
</dbReference>
<dbReference type="InterPro" id="IPR020013">
    <property type="entry name" value="Flagellar_FlgE/F/G"/>
</dbReference>
<dbReference type="RefSeq" id="WP_209464702.1">
    <property type="nucleotide sequence ID" value="NZ_CP110224.1"/>
</dbReference>
<evidence type="ECO:0000313" key="7">
    <source>
        <dbReference type="EMBL" id="MBP1971683.1"/>
    </source>
</evidence>
<dbReference type="InterPro" id="IPR037925">
    <property type="entry name" value="FlgE/F/G-like"/>
</dbReference>
<protein>
    <submittedName>
        <fullName evidence="7">Flagellar basal-body rod protein FlgG</fullName>
    </submittedName>
</protein>
<dbReference type="Pfam" id="PF06429">
    <property type="entry name" value="Flg_bbr_C"/>
    <property type="match status" value="1"/>
</dbReference>
<feature type="domain" description="Flagellar hook protein FlgE/F/G-like D1" evidence="6">
    <location>
        <begin position="114"/>
        <end position="176"/>
    </location>
</feature>
<dbReference type="PANTHER" id="PTHR30435">
    <property type="entry name" value="FLAGELLAR PROTEIN"/>
    <property type="match status" value="1"/>
</dbReference>
<evidence type="ECO:0000259" key="5">
    <source>
        <dbReference type="Pfam" id="PF06429"/>
    </source>
</evidence>
<dbReference type="InterPro" id="IPR001444">
    <property type="entry name" value="Flag_bb_rod_N"/>
</dbReference>
<feature type="compositionally biased region" description="Polar residues" evidence="3">
    <location>
        <begin position="12"/>
        <end position="21"/>
    </location>
</feature>
<proteinExistence type="inferred from homology"/>
<evidence type="ECO:0000256" key="3">
    <source>
        <dbReference type="SAM" id="MobiDB-lite"/>
    </source>
</evidence>
<evidence type="ECO:0000256" key="1">
    <source>
        <dbReference type="ARBA" id="ARBA00009677"/>
    </source>
</evidence>
<comment type="subcellular location">
    <subcellularLocation>
        <location evidence="2">Bacterial flagellum basal body</location>
    </subcellularLocation>
</comment>
<comment type="similarity">
    <text evidence="1 2">Belongs to the flagella basal body rod proteins family.</text>
</comment>
<evidence type="ECO:0000313" key="8">
    <source>
        <dbReference type="Proteomes" id="UP001519345"/>
    </source>
</evidence>
<evidence type="ECO:0000259" key="6">
    <source>
        <dbReference type="Pfam" id="PF22692"/>
    </source>
</evidence>
<evidence type="ECO:0000256" key="2">
    <source>
        <dbReference type="RuleBase" id="RU362116"/>
    </source>
</evidence>
<name>A0ABS4IL54_9BACI</name>
<keyword evidence="7" id="KW-0966">Cell projection</keyword>
<keyword evidence="8" id="KW-1185">Reference proteome</keyword>
<evidence type="ECO:0000259" key="4">
    <source>
        <dbReference type="Pfam" id="PF00460"/>
    </source>
</evidence>
<feature type="domain" description="Flagellar basal-body/hook protein C-terminal" evidence="5">
    <location>
        <begin position="218"/>
        <end position="261"/>
    </location>
</feature>
<dbReference type="SUPFAM" id="SSF117143">
    <property type="entry name" value="Flagellar hook protein flgE"/>
    <property type="match status" value="1"/>
</dbReference>